<protein>
    <recommendedName>
        <fullName evidence="1">Type IX secretion system protein PorV domain-containing protein</fullName>
    </recommendedName>
</protein>
<feature type="domain" description="Type IX secretion system protein PorV" evidence="1">
    <location>
        <begin position="23"/>
        <end position="181"/>
    </location>
</feature>
<dbReference type="NCBIfam" id="NF033709">
    <property type="entry name" value="PorV_fam"/>
    <property type="match status" value="1"/>
</dbReference>
<sequence length="354" mass="39724">MKKSLLLLLFVYQLAFNQSVRKYSNEFLNIGVDAAAFGMSKAVVATSNNVNSVYWNPSGLVGIKDYQGAIMHAEYFEGIAKYDYVGFAMPIDDSSALGISLIRFGVDDILNTTELIDNNGNIDYNRISLFSAADYALNFAYARNLPVQGLNIGLNTKIVRRIIGDFATSWGFGFDAGIQFKKNNWQFGVMVRDITTTFNSWSIDELEFEKIKNSIPDQNQELPETTELTPPKAQLGIARKFEISRDFNLLSEIDLNLRFSKTNDIISTDFISIDPAIGVQADYLNTVFLRLGVGNIQNELRFDNTKEISFQPNLGVGFKYKGIQIDYALTNIASVGNALYSNVFSLVLDFDYFR</sequence>
<dbReference type="RefSeq" id="WP_090223095.1">
    <property type="nucleotide sequence ID" value="NZ_FOZP01000001.1"/>
</dbReference>
<organism evidence="2 3">
    <name type="scientific">Lutibacter maritimus</name>
    <dbReference type="NCBI Taxonomy" id="593133"/>
    <lineage>
        <taxon>Bacteria</taxon>
        <taxon>Pseudomonadati</taxon>
        <taxon>Bacteroidota</taxon>
        <taxon>Flavobacteriia</taxon>
        <taxon>Flavobacteriales</taxon>
        <taxon>Flavobacteriaceae</taxon>
        <taxon>Lutibacter</taxon>
    </lineage>
</organism>
<dbReference type="Pfam" id="PF19572">
    <property type="entry name" value="PorV"/>
    <property type="match status" value="1"/>
</dbReference>
<dbReference type="Proteomes" id="UP000199312">
    <property type="component" value="Unassembled WGS sequence"/>
</dbReference>
<name>A0A1I6P4G4_9FLAO</name>
<evidence type="ECO:0000259" key="1">
    <source>
        <dbReference type="Pfam" id="PF19572"/>
    </source>
</evidence>
<reference evidence="3" key="1">
    <citation type="submission" date="2016-10" db="EMBL/GenBank/DDBJ databases">
        <authorList>
            <person name="Varghese N."/>
            <person name="Submissions S."/>
        </authorList>
    </citation>
    <scope>NUCLEOTIDE SEQUENCE [LARGE SCALE GENOMIC DNA]</scope>
    <source>
        <strain evidence="3">DSM 24450</strain>
    </source>
</reference>
<dbReference type="InterPro" id="IPR045741">
    <property type="entry name" value="PorV"/>
</dbReference>
<gene>
    <name evidence="2" type="ORF">SAMN04488006_0884</name>
</gene>
<proteinExistence type="predicted"/>
<evidence type="ECO:0000313" key="3">
    <source>
        <dbReference type="Proteomes" id="UP000199312"/>
    </source>
</evidence>
<dbReference type="STRING" id="593133.SAMN04488006_0884"/>
<dbReference type="OrthoDB" id="9808507at2"/>
<dbReference type="Gene3D" id="2.40.160.60">
    <property type="entry name" value="Outer membrane protein transport protein (OMPP1/FadL/TodX)"/>
    <property type="match status" value="1"/>
</dbReference>
<keyword evidence="3" id="KW-1185">Reference proteome</keyword>
<dbReference type="AlphaFoldDB" id="A0A1I6P4G4"/>
<evidence type="ECO:0000313" key="2">
    <source>
        <dbReference type="EMBL" id="SFS35065.1"/>
    </source>
</evidence>
<dbReference type="EMBL" id="FOZP01000001">
    <property type="protein sequence ID" value="SFS35065.1"/>
    <property type="molecule type" value="Genomic_DNA"/>
</dbReference>
<accession>A0A1I6P4G4</accession>